<feature type="domain" description="Peptidase S8/S53" evidence="6">
    <location>
        <begin position="87"/>
        <end position="204"/>
    </location>
</feature>
<dbReference type="InterPro" id="IPR034045">
    <property type="entry name" value="Pep_S8_CspA-like"/>
</dbReference>
<dbReference type="PROSITE" id="PS51892">
    <property type="entry name" value="SUBTILASE"/>
    <property type="match status" value="1"/>
</dbReference>
<dbReference type="PANTHER" id="PTHR43806:SF11">
    <property type="entry name" value="CEREVISIN-RELATED"/>
    <property type="match status" value="1"/>
</dbReference>
<organism evidence="7 8">
    <name type="scientific">Anaerosporobacter mobilis DSM 15930</name>
    <dbReference type="NCBI Taxonomy" id="1120996"/>
    <lineage>
        <taxon>Bacteria</taxon>
        <taxon>Bacillati</taxon>
        <taxon>Bacillota</taxon>
        <taxon>Clostridia</taxon>
        <taxon>Lachnospirales</taxon>
        <taxon>Lachnospiraceae</taxon>
        <taxon>Anaerosporobacter</taxon>
    </lineage>
</organism>
<keyword evidence="4" id="KW-0720">Serine protease</keyword>
<protein>
    <submittedName>
        <fullName evidence="7">Subtilase family protein</fullName>
    </submittedName>
</protein>
<dbReference type="PIRSF" id="PIRSF037894">
    <property type="entry name" value="Subtilisin_rel_CspABC"/>
    <property type="match status" value="1"/>
</dbReference>
<dbReference type="GO" id="GO:0004252">
    <property type="term" value="F:serine-type endopeptidase activity"/>
    <property type="evidence" value="ECO:0007669"/>
    <property type="project" value="InterPro"/>
</dbReference>
<keyword evidence="8" id="KW-1185">Reference proteome</keyword>
<dbReference type="InterPro" id="IPR017310">
    <property type="entry name" value="Pept_S8A_subtilisin_clostridia"/>
</dbReference>
<comment type="caution">
    <text evidence="5">Lacks conserved residue(s) required for the propagation of feature annotation.</text>
</comment>
<dbReference type="InterPro" id="IPR015500">
    <property type="entry name" value="Peptidase_S8_subtilisin-rel"/>
</dbReference>
<dbReference type="AlphaFoldDB" id="A0A1M7G4Q9"/>
<sequence length="555" mass="61221">MEILDENYYDQIIDNVLVPFYDTGNNITYINERHSLLHILVNQPNPCDLGTNPYHRFPSLFTLESMESLEKSNIRSVQRNPNFALYGQGVVVGVIDTGVDYTHPAFRNTDGSTRIHSIWDQTIQGEAVPEGFTFGTEYGREQINLALQSTEPLSVVPTVDTNGHGTAIASILAGTQDTTNDFSGVVPEADLVVIKLKEAKQNLKQIFCVPADAICYQESDIMLGARYALSVALKLNKPLAICIALGSSQGGHDGRGALSSYLAYLSQLSRTGVAVGGGNEGNKRRHYYGVMTTDIQHKEFELNVDGKDTMFSMEVWVDTPGRFAIAITAPTGETTQLIYPKIGVCTEYTLIFTDTRIWVNNILFEEESGDPLILVRFRNIMQGIWRFRLQSIDKENTSFNVWLPSENLLSRDTYFLEPDPNITITSPGNGVFQLTVAAYNQNNNSIMQESGRGYNRLGDIKPNVAAPGYQLSCAVPGNRYGALTGTGGAAAHTAGIIAMILEWAVTRGNYGTITGNNINHLIIRGAYREVDLIYPNNVWGYGRVNVSGIFERLTV</sequence>
<dbReference type="InterPro" id="IPR023827">
    <property type="entry name" value="Peptidase_S8_Asp-AS"/>
</dbReference>
<keyword evidence="3" id="KW-0378">Hydrolase</keyword>
<dbReference type="Pfam" id="PF00082">
    <property type="entry name" value="Peptidase_S8"/>
    <property type="match status" value="2"/>
</dbReference>
<dbReference type="PROSITE" id="PS00136">
    <property type="entry name" value="SUBTILASE_ASP"/>
    <property type="match status" value="1"/>
</dbReference>
<gene>
    <name evidence="7" type="ORF">SAMN02746066_00820</name>
</gene>
<name>A0A1M7G4Q9_9FIRM</name>
<dbReference type="InterPro" id="IPR022398">
    <property type="entry name" value="Peptidase_S8_His-AS"/>
</dbReference>
<dbReference type="InterPro" id="IPR050131">
    <property type="entry name" value="Peptidase_S8_subtilisin-like"/>
</dbReference>
<evidence type="ECO:0000313" key="8">
    <source>
        <dbReference type="Proteomes" id="UP000184038"/>
    </source>
</evidence>
<proteinExistence type="inferred from homology"/>
<dbReference type="GO" id="GO:0006508">
    <property type="term" value="P:proteolysis"/>
    <property type="evidence" value="ECO:0007669"/>
    <property type="project" value="UniProtKB-KW"/>
</dbReference>
<evidence type="ECO:0000256" key="3">
    <source>
        <dbReference type="ARBA" id="ARBA00022801"/>
    </source>
</evidence>
<evidence type="ECO:0000313" key="7">
    <source>
        <dbReference type="EMBL" id="SHM11068.1"/>
    </source>
</evidence>
<dbReference type="PANTHER" id="PTHR43806">
    <property type="entry name" value="PEPTIDASE S8"/>
    <property type="match status" value="1"/>
</dbReference>
<dbReference type="CDD" id="cd07478">
    <property type="entry name" value="Peptidases_S8_CspA-like"/>
    <property type="match status" value="1"/>
</dbReference>
<dbReference type="PROSITE" id="PS00137">
    <property type="entry name" value="SUBTILASE_HIS"/>
    <property type="match status" value="1"/>
</dbReference>
<dbReference type="RefSeq" id="WP_073283263.1">
    <property type="nucleotide sequence ID" value="NZ_FRCP01000006.1"/>
</dbReference>
<dbReference type="InterPro" id="IPR036852">
    <property type="entry name" value="Peptidase_S8/S53_dom_sf"/>
</dbReference>
<dbReference type="InterPro" id="IPR000209">
    <property type="entry name" value="Peptidase_S8/S53_dom"/>
</dbReference>
<dbReference type="SUPFAM" id="SSF52743">
    <property type="entry name" value="Subtilisin-like"/>
    <property type="match status" value="1"/>
</dbReference>
<comment type="similarity">
    <text evidence="1 5">Belongs to the peptidase S8 family.</text>
</comment>
<accession>A0A1M7G4Q9</accession>
<evidence type="ECO:0000256" key="2">
    <source>
        <dbReference type="ARBA" id="ARBA00022670"/>
    </source>
</evidence>
<evidence type="ECO:0000256" key="1">
    <source>
        <dbReference type="ARBA" id="ARBA00011073"/>
    </source>
</evidence>
<dbReference type="PRINTS" id="PR00723">
    <property type="entry name" value="SUBTILISIN"/>
</dbReference>
<dbReference type="Gene3D" id="3.40.50.200">
    <property type="entry name" value="Peptidase S8/S53 domain"/>
    <property type="match status" value="1"/>
</dbReference>
<evidence type="ECO:0000256" key="4">
    <source>
        <dbReference type="ARBA" id="ARBA00022825"/>
    </source>
</evidence>
<reference evidence="7 8" key="1">
    <citation type="submission" date="2016-11" db="EMBL/GenBank/DDBJ databases">
        <authorList>
            <person name="Jaros S."/>
            <person name="Januszkiewicz K."/>
            <person name="Wedrychowicz H."/>
        </authorList>
    </citation>
    <scope>NUCLEOTIDE SEQUENCE [LARGE SCALE GENOMIC DNA]</scope>
    <source>
        <strain evidence="7 8">DSM 15930</strain>
    </source>
</reference>
<dbReference type="OrthoDB" id="9762689at2"/>
<keyword evidence="2" id="KW-0645">Protease</keyword>
<dbReference type="Gene3D" id="2.60.120.1290">
    <property type="match status" value="1"/>
</dbReference>
<evidence type="ECO:0000259" key="6">
    <source>
        <dbReference type="Pfam" id="PF00082"/>
    </source>
</evidence>
<dbReference type="EMBL" id="FRCP01000006">
    <property type="protein sequence ID" value="SHM11068.1"/>
    <property type="molecule type" value="Genomic_DNA"/>
</dbReference>
<evidence type="ECO:0000256" key="5">
    <source>
        <dbReference type="PROSITE-ProRule" id="PRU01240"/>
    </source>
</evidence>
<dbReference type="Proteomes" id="UP000184038">
    <property type="component" value="Unassembled WGS sequence"/>
</dbReference>
<feature type="domain" description="Peptidase S8/S53" evidence="6">
    <location>
        <begin position="423"/>
        <end position="542"/>
    </location>
</feature>
<dbReference type="STRING" id="1120996.SAMN02746066_00820"/>